<dbReference type="Proteomes" id="UP000766904">
    <property type="component" value="Unassembled WGS sequence"/>
</dbReference>
<dbReference type="SUPFAM" id="SSF53756">
    <property type="entry name" value="UDP-Glycosyltransferase/glycogen phosphorylase"/>
    <property type="match status" value="1"/>
</dbReference>
<name>A0A8J8PZD7_9EURY</name>
<evidence type="ECO:0000256" key="4">
    <source>
        <dbReference type="ARBA" id="ARBA00022676"/>
    </source>
</evidence>
<dbReference type="OrthoDB" id="132546at2157"/>
<evidence type="ECO:0000259" key="8">
    <source>
        <dbReference type="Pfam" id="PF21269"/>
    </source>
</evidence>
<evidence type="ECO:0000256" key="1">
    <source>
        <dbReference type="ARBA" id="ARBA00009481"/>
    </source>
</evidence>
<sequence length="423" mass="47351">MQLQPTATQSLADYKSIADDKQLDRLRRLATDLEGVRVLHVNSTANGGGVAEILQSLVPLSNILGINTDWRVMEADKLFFDVTKTMHNGLQGQDVVLADAMKTTYRRETQRNAAALTDEYDIIVLHDPQTLGMAKDLADRFPDTQLIWRCHIDLTAASEPCLQFLADDIRHVDHVVFSRPEYGRDFDLPTTVIHPSIDPLSEKNRPLDPDEIAAERDRLAPIDFTDDSPVITQVSRFDPWKDQFGVIDAYRQVKTSFPSAQLLLAGGMADDDPEGVEIYERVADETADDPDIHLLTNEPDTTINFLQRKSDIVVQKSIREGFGLVVSEALWKKTPVIGSRVGGIPLQLDDGTNGHLISPDAADILVDRLEGLLTADARRRQLGKHGRETVREQFLLPRHLLDYCELFRVVQTKASRTTESLAE</sequence>
<evidence type="ECO:0000256" key="6">
    <source>
        <dbReference type="ARBA" id="ARBA00023277"/>
    </source>
</evidence>
<keyword evidence="10" id="KW-1185">Reference proteome</keyword>
<accession>A0A8J8PZD7</accession>
<dbReference type="InterPro" id="IPR052078">
    <property type="entry name" value="Trehalose_Metab_GTase"/>
</dbReference>
<keyword evidence="5 9" id="KW-0808">Transferase</keyword>
<feature type="domain" description="Trehalose synthase N-terminal" evidence="8">
    <location>
        <begin position="40"/>
        <end position="182"/>
    </location>
</feature>
<dbReference type="GO" id="GO:0016757">
    <property type="term" value="F:glycosyltransferase activity"/>
    <property type="evidence" value="ECO:0007669"/>
    <property type="project" value="UniProtKB-KW"/>
</dbReference>
<keyword evidence="6" id="KW-0119">Carbohydrate metabolism</keyword>
<reference evidence="9" key="1">
    <citation type="submission" date="2017-11" db="EMBL/GenBank/DDBJ databases">
        <authorList>
            <person name="Kajale S.C."/>
            <person name="Sharma A."/>
        </authorList>
    </citation>
    <scope>NUCLEOTIDE SEQUENCE</scope>
    <source>
        <strain evidence="9">LS1_42</strain>
    </source>
</reference>
<dbReference type="GO" id="GO:0006006">
    <property type="term" value="P:glucose metabolic process"/>
    <property type="evidence" value="ECO:0007669"/>
    <property type="project" value="UniProtKB-KW"/>
</dbReference>
<dbReference type="Gene3D" id="3.40.50.2000">
    <property type="entry name" value="Glycogen Phosphorylase B"/>
    <property type="match status" value="2"/>
</dbReference>
<dbReference type="InterPro" id="IPR001296">
    <property type="entry name" value="Glyco_trans_1"/>
</dbReference>
<comment type="caution">
    <text evidence="9">The sequence shown here is derived from an EMBL/GenBank/DDBJ whole genome shotgun (WGS) entry which is preliminary data.</text>
</comment>
<organism evidence="9 10">
    <name type="scientific">Natronococcus pandeyae</name>
    <dbReference type="NCBI Taxonomy" id="2055836"/>
    <lineage>
        <taxon>Archaea</taxon>
        <taxon>Methanobacteriati</taxon>
        <taxon>Methanobacteriota</taxon>
        <taxon>Stenosarchaea group</taxon>
        <taxon>Halobacteria</taxon>
        <taxon>Halobacteriales</taxon>
        <taxon>Natrialbaceae</taxon>
        <taxon>Natronococcus</taxon>
    </lineage>
</organism>
<proteinExistence type="inferred from homology"/>
<gene>
    <name evidence="9" type="ORF">CV102_22745</name>
</gene>
<keyword evidence="3" id="KW-0313">Glucose metabolism</keyword>
<evidence type="ECO:0000256" key="5">
    <source>
        <dbReference type="ARBA" id="ARBA00022679"/>
    </source>
</evidence>
<dbReference type="Pfam" id="PF21269">
    <property type="entry name" value="TreT_GT1"/>
    <property type="match status" value="1"/>
</dbReference>
<dbReference type="InterPro" id="IPR049438">
    <property type="entry name" value="TreT_GT1"/>
</dbReference>
<evidence type="ECO:0000259" key="7">
    <source>
        <dbReference type="Pfam" id="PF00534"/>
    </source>
</evidence>
<dbReference type="PANTHER" id="PTHR47779:SF1">
    <property type="entry name" value="SYNTHASE (CCG-9), PUTATIVE (AFU_ORTHOLOGUE AFUA_3G12100)-RELATED"/>
    <property type="match status" value="1"/>
</dbReference>
<comment type="similarity">
    <text evidence="1">Belongs to the glycosyltransferase group 1 family. Glycosyltransferase 4 subfamily.</text>
</comment>
<keyword evidence="4" id="KW-0328">Glycosyltransferase</keyword>
<dbReference type="PANTHER" id="PTHR47779">
    <property type="entry name" value="SYNTHASE (CCG-9), PUTATIVE (AFU_ORTHOLOGUE AFUA_3G12100)-RELATED"/>
    <property type="match status" value="1"/>
</dbReference>
<protein>
    <submittedName>
        <fullName evidence="9">Glycosyl transferase family 1</fullName>
    </submittedName>
</protein>
<evidence type="ECO:0000313" key="9">
    <source>
        <dbReference type="EMBL" id="TYL36452.1"/>
    </source>
</evidence>
<feature type="domain" description="Glycosyl transferase family 1" evidence="7">
    <location>
        <begin position="224"/>
        <end position="388"/>
    </location>
</feature>
<evidence type="ECO:0000256" key="3">
    <source>
        <dbReference type="ARBA" id="ARBA00022526"/>
    </source>
</evidence>
<evidence type="ECO:0000256" key="2">
    <source>
        <dbReference type="ARBA" id="ARBA00011738"/>
    </source>
</evidence>
<dbReference type="EMBL" id="PHNJ01000018">
    <property type="protein sequence ID" value="TYL36452.1"/>
    <property type="molecule type" value="Genomic_DNA"/>
</dbReference>
<dbReference type="Pfam" id="PF00534">
    <property type="entry name" value="Glycos_transf_1"/>
    <property type="match status" value="1"/>
</dbReference>
<comment type="subunit">
    <text evidence="2">Homodimer.</text>
</comment>
<evidence type="ECO:0000313" key="10">
    <source>
        <dbReference type="Proteomes" id="UP000766904"/>
    </source>
</evidence>
<dbReference type="AlphaFoldDB" id="A0A8J8PZD7"/>